<comment type="similarity">
    <text evidence="2 8">Belongs to the 4-toluene sulfonate uptake permease (TSUP) (TC 2.A.102) family.</text>
</comment>
<dbReference type="eggNOG" id="COG0730">
    <property type="taxonomic scope" value="Bacteria"/>
</dbReference>
<keyword evidence="7 8" id="KW-0472">Membrane</keyword>
<dbReference type="STRING" id="377629.TERTU_3537"/>
<name>C5BRF8_TERTT</name>
<keyword evidence="10" id="KW-1185">Reference proteome</keyword>
<gene>
    <name evidence="9" type="ordered locus">TERTU_3537</name>
</gene>
<feature type="transmembrane region" description="Helical" evidence="8">
    <location>
        <begin position="102"/>
        <end position="119"/>
    </location>
</feature>
<dbReference type="PANTHER" id="PTHR30269">
    <property type="entry name" value="TRANSMEMBRANE PROTEIN YFCA"/>
    <property type="match status" value="1"/>
</dbReference>
<feature type="transmembrane region" description="Helical" evidence="8">
    <location>
        <begin position="187"/>
        <end position="209"/>
    </location>
</feature>
<evidence type="ECO:0000256" key="6">
    <source>
        <dbReference type="ARBA" id="ARBA00022989"/>
    </source>
</evidence>
<evidence type="ECO:0000313" key="9">
    <source>
        <dbReference type="EMBL" id="ACR12358.1"/>
    </source>
</evidence>
<dbReference type="OrthoDB" id="554695at2"/>
<comment type="subcellular location">
    <subcellularLocation>
        <location evidence="1 8">Cell membrane</location>
        <topology evidence="1 8">Multi-pass membrane protein</topology>
    </subcellularLocation>
</comment>
<dbReference type="InterPro" id="IPR052017">
    <property type="entry name" value="TSUP"/>
</dbReference>
<dbReference type="Proteomes" id="UP000009080">
    <property type="component" value="Chromosome"/>
</dbReference>
<dbReference type="KEGG" id="ttu:TERTU_3537"/>
<feature type="transmembrane region" description="Helical" evidence="8">
    <location>
        <begin position="78"/>
        <end position="96"/>
    </location>
</feature>
<evidence type="ECO:0000256" key="3">
    <source>
        <dbReference type="ARBA" id="ARBA00022448"/>
    </source>
</evidence>
<evidence type="ECO:0000313" key="10">
    <source>
        <dbReference type="Proteomes" id="UP000009080"/>
    </source>
</evidence>
<proteinExistence type="inferred from homology"/>
<evidence type="ECO:0000256" key="7">
    <source>
        <dbReference type="ARBA" id="ARBA00023136"/>
    </source>
</evidence>
<feature type="transmembrane region" description="Helical" evidence="8">
    <location>
        <begin position="7"/>
        <end position="33"/>
    </location>
</feature>
<feature type="transmembrane region" description="Helical" evidence="8">
    <location>
        <begin position="140"/>
        <end position="167"/>
    </location>
</feature>
<sequence>MEISIDLLFILFAVAMVAGLIDTLAGGGGLITIPALMVCGLPPVMALGTNKFQACLGTGTATFLLLKRRRLRWRHIRQLLPMAFLGAVLGSTTVLFINQQYLTLIVPAVLSFILVYFLLYRPGARWLPKIKMPARRYARWVVGGIGFYDGMFGPGTGSFFALAGVMFRKAQLVFATATAKPLNFATNIGSLAVFALSGSILVKVGAAMMCGQMIGAYMGTHFLYRINPKYLRWLVITMSASMLLKYLHAQGYLVLS</sequence>
<keyword evidence="5 8" id="KW-0812">Transmembrane</keyword>
<protein>
    <recommendedName>
        <fullName evidence="8">Probable membrane transporter protein</fullName>
    </recommendedName>
</protein>
<evidence type="ECO:0000256" key="4">
    <source>
        <dbReference type="ARBA" id="ARBA00022475"/>
    </source>
</evidence>
<organism evidence="9 10">
    <name type="scientific">Teredinibacter turnerae (strain ATCC 39867 / T7901)</name>
    <dbReference type="NCBI Taxonomy" id="377629"/>
    <lineage>
        <taxon>Bacteria</taxon>
        <taxon>Pseudomonadati</taxon>
        <taxon>Pseudomonadota</taxon>
        <taxon>Gammaproteobacteria</taxon>
        <taxon>Cellvibrionales</taxon>
        <taxon>Cellvibrionaceae</taxon>
        <taxon>Teredinibacter</taxon>
    </lineage>
</organism>
<keyword evidence="3" id="KW-0813">Transport</keyword>
<dbReference type="HOGENOM" id="CLU_045498_2_1_6"/>
<dbReference type="Pfam" id="PF01925">
    <property type="entry name" value="TauE"/>
    <property type="match status" value="1"/>
</dbReference>
<dbReference type="AlphaFoldDB" id="C5BRF8"/>
<dbReference type="EMBL" id="CP001614">
    <property type="protein sequence ID" value="ACR12358.1"/>
    <property type="molecule type" value="Genomic_DNA"/>
</dbReference>
<dbReference type="InterPro" id="IPR002781">
    <property type="entry name" value="TM_pro_TauE-like"/>
</dbReference>
<evidence type="ECO:0000256" key="1">
    <source>
        <dbReference type="ARBA" id="ARBA00004651"/>
    </source>
</evidence>
<dbReference type="PANTHER" id="PTHR30269:SF0">
    <property type="entry name" value="MEMBRANE TRANSPORTER PROTEIN YFCA-RELATED"/>
    <property type="match status" value="1"/>
</dbReference>
<dbReference type="RefSeq" id="WP_015818470.1">
    <property type="nucleotide sequence ID" value="NC_012997.1"/>
</dbReference>
<feature type="transmembrane region" description="Helical" evidence="8">
    <location>
        <begin position="230"/>
        <end position="248"/>
    </location>
</feature>
<keyword evidence="6 8" id="KW-1133">Transmembrane helix</keyword>
<accession>C5BRF8</accession>
<keyword evidence="4 8" id="KW-1003">Cell membrane</keyword>
<evidence type="ECO:0000256" key="8">
    <source>
        <dbReference type="RuleBase" id="RU363041"/>
    </source>
</evidence>
<evidence type="ECO:0000256" key="2">
    <source>
        <dbReference type="ARBA" id="ARBA00009142"/>
    </source>
</evidence>
<evidence type="ECO:0000256" key="5">
    <source>
        <dbReference type="ARBA" id="ARBA00022692"/>
    </source>
</evidence>
<dbReference type="GO" id="GO:0005886">
    <property type="term" value="C:plasma membrane"/>
    <property type="evidence" value="ECO:0007669"/>
    <property type="project" value="UniProtKB-SubCell"/>
</dbReference>
<feature type="transmembrane region" description="Helical" evidence="8">
    <location>
        <begin position="45"/>
        <end position="66"/>
    </location>
</feature>
<reference evidence="9 10" key="1">
    <citation type="journal article" date="2009" name="PLoS ONE">
        <title>The complete genome of Teredinibacter turnerae T7901: an intracellular endosymbiont of marine wood-boring bivalves (shipworms).</title>
        <authorList>
            <person name="Yang J.C."/>
            <person name="Madupu R."/>
            <person name="Durkin A.S."/>
            <person name="Ekborg N.A."/>
            <person name="Pedamallu C.S."/>
            <person name="Hostetler J.B."/>
            <person name="Radune D."/>
            <person name="Toms B.S."/>
            <person name="Henrissat B."/>
            <person name="Coutinho P.M."/>
            <person name="Schwarz S."/>
            <person name="Field L."/>
            <person name="Trindade-Silva A.E."/>
            <person name="Soares C.A.G."/>
            <person name="Elshahawi S."/>
            <person name="Hanora A."/>
            <person name="Schmidt E.W."/>
            <person name="Haygood M.G."/>
            <person name="Posfai J."/>
            <person name="Benner J."/>
            <person name="Madinger C."/>
            <person name="Nove J."/>
            <person name="Anton B."/>
            <person name="Chaudhary K."/>
            <person name="Foster J."/>
            <person name="Holman A."/>
            <person name="Kumar S."/>
            <person name="Lessard P.A."/>
            <person name="Luyten Y.A."/>
            <person name="Slatko B."/>
            <person name="Wood N."/>
            <person name="Wu B."/>
            <person name="Teplitski M."/>
            <person name="Mougous J.D."/>
            <person name="Ward N."/>
            <person name="Eisen J.A."/>
            <person name="Badger J.H."/>
            <person name="Distel D.L."/>
        </authorList>
    </citation>
    <scope>NUCLEOTIDE SEQUENCE [LARGE SCALE GENOMIC DNA]</scope>
    <source>
        <strain evidence="10">ATCC 39867 / T7901</strain>
    </source>
</reference>